<proteinExistence type="predicted"/>
<dbReference type="RefSeq" id="WP_330973233.1">
    <property type="nucleotide sequence ID" value="NZ_JAZGLY010000001.1"/>
</dbReference>
<keyword evidence="3" id="KW-1185">Reference proteome</keyword>
<sequence>MSGKALLNIFISLGIASGVFAQGSNEPKINIPINRQLFHDNIVKEKQLLLGSDGKMDNEFTIESNLDIAQLATQAINHQVDAIRFMIETDSKIDARLKSGYLVGLANILRHMRQGWLKRQVNPSHFAQIFSVYKKLIEVNTEKKSIIPYVEHFPYDIAYTATLPRIFEENPSYNELKDLLLVKFAAQYPDKTFQELSKYPDSKHADSLIKAIGRQYPEQLYSYAQAGNALSRRIKSIKEDTFVKTVVELSEMKSGQIYFPFLDNLVKGKITIAELDAAKDDRLKYYRLLVKTQMDYARRALNGDIAIGFKELTARLQRKGNDEFVNEINALHESPNAIRFKCLQPLTAQELYYLAVFSDGLIYTSSYTQGVFPLMMSKINNRGDSLLMSVSFDHYRKFIRQAAGYNTLKTFFSTFPNKKDASDLMTAFVNGLEKTKGLEDGVDVADSYASLYETMPELANQMLKNVKANYERNLKANNRRGIAIYNILYKLFLSADPKQNIDLTKELGIPPVYNIPFQSFTNEKGEVITQMFFYGDEDGMMDFDIFVRTFANDPKWKLDQSNSKFVVAKTTSGAPVYVFANRPLPNTEDQDYVAQNAMQEYLEKNNLAPTVTFHRGHSYHAPTSVSYITPTSRVVFMGSCGGFFLIDSILKKSPDAHIISSKQTGYRDINLPFIRIFLENLRQRKDIDWIPFWKEFRAAAHITGMEDYIPPYKNLGALFIKAYKRATGEEEM</sequence>
<evidence type="ECO:0000313" key="3">
    <source>
        <dbReference type="Proteomes" id="UP001357452"/>
    </source>
</evidence>
<protein>
    <recommendedName>
        <fullName evidence="4">DUF3160 domain-containing protein</fullName>
    </recommendedName>
</protein>
<name>A0ABU7RCV5_9BACT</name>
<dbReference type="Proteomes" id="UP001357452">
    <property type="component" value="Unassembled WGS sequence"/>
</dbReference>
<feature type="chain" id="PRO_5047102762" description="DUF3160 domain-containing protein" evidence="1">
    <location>
        <begin position="22"/>
        <end position="732"/>
    </location>
</feature>
<comment type="caution">
    <text evidence="2">The sequence shown here is derived from an EMBL/GenBank/DDBJ whole genome shotgun (WGS) entry which is preliminary data.</text>
</comment>
<organism evidence="2 3">
    <name type="scientific">Niabella digestorum</name>
    <dbReference type="NCBI Taxonomy" id="3117701"/>
    <lineage>
        <taxon>Bacteria</taxon>
        <taxon>Pseudomonadati</taxon>
        <taxon>Bacteroidota</taxon>
        <taxon>Chitinophagia</taxon>
        <taxon>Chitinophagales</taxon>
        <taxon>Chitinophagaceae</taxon>
        <taxon>Niabella</taxon>
    </lineage>
</organism>
<evidence type="ECO:0000313" key="2">
    <source>
        <dbReference type="EMBL" id="MEE6185825.1"/>
    </source>
</evidence>
<reference evidence="2 3" key="1">
    <citation type="submission" date="2024-01" db="EMBL/GenBank/DDBJ databases">
        <title>Niabella digestum sp. nov., isolated from waste digestion system.</title>
        <authorList>
            <person name="Zhang L."/>
        </authorList>
    </citation>
    <scope>NUCLEOTIDE SEQUENCE [LARGE SCALE GENOMIC DNA]</scope>
    <source>
        <strain evidence="2 3">A18</strain>
    </source>
</reference>
<feature type="signal peptide" evidence="1">
    <location>
        <begin position="1"/>
        <end position="21"/>
    </location>
</feature>
<gene>
    <name evidence="2" type="ORF">V2H41_00930</name>
</gene>
<accession>A0ABU7RCV5</accession>
<evidence type="ECO:0000256" key="1">
    <source>
        <dbReference type="SAM" id="SignalP"/>
    </source>
</evidence>
<dbReference type="EMBL" id="JAZGLY010000001">
    <property type="protein sequence ID" value="MEE6185825.1"/>
    <property type="molecule type" value="Genomic_DNA"/>
</dbReference>
<evidence type="ECO:0008006" key="4">
    <source>
        <dbReference type="Google" id="ProtNLM"/>
    </source>
</evidence>
<keyword evidence="1" id="KW-0732">Signal</keyword>